<sequence length="91" mass="9904">MTSHHSDSWATEAAPDSFYALTPGGNAPYPATGSRIEVRDENFNLLSVHWSAAAALGETGERLARGEKAAVYLARWDRIEAETDPLLKETS</sequence>
<proteinExistence type="predicted"/>
<dbReference type="Proteomes" id="UP001549139">
    <property type="component" value="Unassembled WGS sequence"/>
</dbReference>
<gene>
    <name evidence="1" type="ORF">JOF50_000417</name>
</gene>
<name>A0ABV2NVK8_9CORY</name>
<protein>
    <submittedName>
        <fullName evidence="1">Uncharacterized protein</fullName>
    </submittedName>
</protein>
<dbReference type="EMBL" id="JBEPNZ010000001">
    <property type="protein sequence ID" value="MET3943618.1"/>
    <property type="molecule type" value="Genomic_DNA"/>
</dbReference>
<comment type="caution">
    <text evidence="1">The sequence shown here is derived from an EMBL/GenBank/DDBJ whole genome shotgun (WGS) entry which is preliminary data.</text>
</comment>
<evidence type="ECO:0000313" key="2">
    <source>
        <dbReference type="Proteomes" id="UP001549139"/>
    </source>
</evidence>
<organism evidence="1 2">
    <name type="scientific">Corynebacterium mucifaciens</name>
    <dbReference type="NCBI Taxonomy" id="57171"/>
    <lineage>
        <taxon>Bacteria</taxon>
        <taxon>Bacillati</taxon>
        <taxon>Actinomycetota</taxon>
        <taxon>Actinomycetes</taxon>
        <taxon>Mycobacteriales</taxon>
        <taxon>Corynebacteriaceae</taxon>
        <taxon>Corynebacterium</taxon>
    </lineage>
</organism>
<reference evidence="1 2" key="1">
    <citation type="submission" date="2024-06" db="EMBL/GenBank/DDBJ databases">
        <title>Sequencing the genomes of 1000 actinobacteria strains.</title>
        <authorList>
            <person name="Klenk H.-P."/>
        </authorList>
    </citation>
    <scope>NUCLEOTIDE SEQUENCE [LARGE SCALE GENOMIC DNA]</scope>
    <source>
        <strain evidence="1 2">DSM 44265</strain>
    </source>
</reference>
<accession>A0ABV2NVK8</accession>
<evidence type="ECO:0000313" key="1">
    <source>
        <dbReference type="EMBL" id="MET3943618.1"/>
    </source>
</evidence>
<keyword evidence="2" id="KW-1185">Reference proteome</keyword>